<evidence type="ECO:0000256" key="2">
    <source>
        <dbReference type="ARBA" id="ARBA00006432"/>
    </source>
</evidence>
<dbReference type="EMBL" id="JARAKH010000041">
    <property type="protein sequence ID" value="KAK8380913.1"/>
    <property type="molecule type" value="Genomic_DNA"/>
</dbReference>
<protein>
    <submittedName>
        <fullName evidence="7">Uncharacterized protein</fullName>
    </submittedName>
</protein>
<sequence length="629" mass="67994">MPPPCSSPPLSPPPSLIRPRPPSEPQHLMSSAPSLPLPLWPPPAIYSLLSPLPPSPSLPPHTTPPVCSSRLTHLIPRLVYARSYNVWAGEATGVIMVALGVEKEEHVLRCTWENIEPVPQEPLITYILNKCAQAGEIDALVDGVSGEKLKYSELTAWVRNVSYGWRAAGLEADQVVCLVTPNCILALPTFLATVAASGIVTFANPLYTPDELHRHINHSGSSWIVVHPLFLPSVQAAIKDNKNIKGIYILGNEGKDDVQPVTSLWKEAPADWVCDGASGDQVLHLPYSSGTTGLPKGVEITAINWLAVLSCIGRKEYLDIRSEDVILGILPFFHIFGIGMGLAALSHGATMVTLPRFIPDVFLKALQTYKVTLVPVVPPLAIFLAKHEIVAKFDLSAVKSIVCGAAPLSGEVQEILCKRFPEVTVRQGFGMTETTLAVFASESNEPGAVGHITAHSEAKVVDMETGDSVGPNVDGELCVRGPVITKGYFNDEKATRELIDSSGWLHTGDVGHFSEDGVFYIVDRIKELIKYKGFQVAPAELEGLLVTHEAIADAAVIGVKDEEAGECPKAYIVQKPGKTIDPEDIIAWVKERVAPFKRLRGGVEIIDAIPRSPAGKILRKNLREQPNGA</sequence>
<dbReference type="PANTHER" id="PTHR24096:SF422">
    <property type="entry name" value="BCDNA.GH02901"/>
    <property type="match status" value="1"/>
</dbReference>
<evidence type="ECO:0000313" key="7">
    <source>
        <dbReference type="EMBL" id="KAK8380913.1"/>
    </source>
</evidence>
<organism evidence="7 8">
    <name type="scientific">Scylla paramamosain</name>
    <name type="common">Mud crab</name>
    <dbReference type="NCBI Taxonomy" id="85552"/>
    <lineage>
        <taxon>Eukaryota</taxon>
        <taxon>Metazoa</taxon>
        <taxon>Ecdysozoa</taxon>
        <taxon>Arthropoda</taxon>
        <taxon>Crustacea</taxon>
        <taxon>Multicrustacea</taxon>
        <taxon>Malacostraca</taxon>
        <taxon>Eumalacostraca</taxon>
        <taxon>Eucarida</taxon>
        <taxon>Decapoda</taxon>
        <taxon>Pleocyemata</taxon>
        <taxon>Brachyura</taxon>
        <taxon>Eubrachyura</taxon>
        <taxon>Portunoidea</taxon>
        <taxon>Portunidae</taxon>
        <taxon>Portuninae</taxon>
        <taxon>Scylla</taxon>
    </lineage>
</organism>
<evidence type="ECO:0000256" key="4">
    <source>
        <dbReference type="SAM" id="MobiDB-lite"/>
    </source>
</evidence>
<feature type="compositionally biased region" description="Pro residues" evidence="4">
    <location>
        <begin position="1"/>
        <end position="24"/>
    </location>
</feature>
<accession>A0AAW0T0X9</accession>
<dbReference type="Gene3D" id="3.40.50.12780">
    <property type="entry name" value="N-terminal domain of ligase-like"/>
    <property type="match status" value="1"/>
</dbReference>
<evidence type="ECO:0000259" key="5">
    <source>
        <dbReference type="Pfam" id="PF00501"/>
    </source>
</evidence>
<dbReference type="InterPro" id="IPR025110">
    <property type="entry name" value="AMP-bd_C"/>
</dbReference>
<gene>
    <name evidence="7" type="ORF">O3P69_008083</name>
</gene>
<evidence type="ECO:0000313" key="8">
    <source>
        <dbReference type="Proteomes" id="UP001487740"/>
    </source>
</evidence>
<name>A0AAW0T0X9_SCYPA</name>
<dbReference type="InterPro" id="IPR045851">
    <property type="entry name" value="AMP-bd_C_sf"/>
</dbReference>
<evidence type="ECO:0000256" key="3">
    <source>
        <dbReference type="ARBA" id="ARBA00023140"/>
    </source>
</evidence>
<dbReference type="GO" id="GO:0016405">
    <property type="term" value="F:CoA-ligase activity"/>
    <property type="evidence" value="ECO:0007669"/>
    <property type="project" value="TreeGrafter"/>
</dbReference>
<dbReference type="Gene3D" id="3.30.300.30">
    <property type="match status" value="1"/>
</dbReference>
<dbReference type="AlphaFoldDB" id="A0AAW0T0X9"/>
<dbReference type="InterPro" id="IPR042099">
    <property type="entry name" value="ANL_N_sf"/>
</dbReference>
<comment type="caution">
    <text evidence="7">The sequence shown here is derived from an EMBL/GenBank/DDBJ whole genome shotgun (WGS) entry which is preliminary data.</text>
</comment>
<evidence type="ECO:0000256" key="1">
    <source>
        <dbReference type="ARBA" id="ARBA00004275"/>
    </source>
</evidence>
<dbReference type="CDD" id="cd05911">
    <property type="entry name" value="Firefly_Luc_like"/>
    <property type="match status" value="1"/>
</dbReference>
<dbReference type="InterPro" id="IPR020845">
    <property type="entry name" value="AMP-binding_CS"/>
</dbReference>
<comment type="subcellular location">
    <subcellularLocation>
        <location evidence="1">Peroxisome</location>
    </subcellularLocation>
</comment>
<keyword evidence="8" id="KW-1185">Reference proteome</keyword>
<evidence type="ECO:0000259" key="6">
    <source>
        <dbReference type="Pfam" id="PF13193"/>
    </source>
</evidence>
<dbReference type="PANTHER" id="PTHR24096">
    <property type="entry name" value="LONG-CHAIN-FATTY-ACID--COA LIGASE"/>
    <property type="match status" value="1"/>
</dbReference>
<reference evidence="7 8" key="1">
    <citation type="submission" date="2023-03" db="EMBL/GenBank/DDBJ databases">
        <title>High-quality genome of Scylla paramamosain provides insights in environmental adaptation.</title>
        <authorList>
            <person name="Zhang L."/>
        </authorList>
    </citation>
    <scope>NUCLEOTIDE SEQUENCE [LARGE SCALE GENOMIC DNA]</scope>
    <source>
        <strain evidence="7">LZ_2023a</strain>
        <tissue evidence="7">Muscle</tissue>
    </source>
</reference>
<dbReference type="SUPFAM" id="SSF56801">
    <property type="entry name" value="Acetyl-CoA synthetase-like"/>
    <property type="match status" value="1"/>
</dbReference>
<feature type="domain" description="AMP-binding enzyme C-terminal" evidence="6">
    <location>
        <begin position="540"/>
        <end position="616"/>
    </location>
</feature>
<dbReference type="FunFam" id="3.30.300.30:FF:000007">
    <property type="entry name" value="4-coumarate--CoA ligase 2"/>
    <property type="match status" value="1"/>
</dbReference>
<dbReference type="PROSITE" id="PS00455">
    <property type="entry name" value="AMP_BINDING"/>
    <property type="match status" value="1"/>
</dbReference>
<dbReference type="Pfam" id="PF00501">
    <property type="entry name" value="AMP-binding"/>
    <property type="match status" value="1"/>
</dbReference>
<comment type="similarity">
    <text evidence="2">Belongs to the ATP-dependent AMP-binding enzyme family.</text>
</comment>
<proteinExistence type="inferred from homology"/>
<feature type="domain" description="AMP-dependent synthetase/ligase" evidence="5">
    <location>
        <begin position="131"/>
        <end position="489"/>
    </location>
</feature>
<feature type="region of interest" description="Disordered" evidence="4">
    <location>
        <begin position="1"/>
        <end position="31"/>
    </location>
</feature>
<dbReference type="InterPro" id="IPR000873">
    <property type="entry name" value="AMP-dep_synth/lig_dom"/>
</dbReference>
<dbReference type="Proteomes" id="UP001487740">
    <property type="component" value="Unassembled WGS sequence"/>
</dbReference>
<keyword evidence="3" id="KW-0576">Peroxisome</keyword>
<dbReference type="Pfam" id="PF13193">
    <property type="entry name" value="AMP-binding_C"/>
    <property type="match status" value="1"/>
</dbReference>
<dbReference type="GO" id="GO:0005777">
    <property type="term" value="C:peroxisome"/>
    <property type="evidence" value="ECO:0007669"/>
    <property type="project" value="UniProtKB-SubCell"/>
</dbReference>